<evidence type="ECO:0000256" key="1">
    <source>
        <dbReference type="SAM" id="MobiDB-lite"/>
    </source>
</evidence>
<feature type="compositionally biased region" description="Acidic residues" evidence="1">
    <location>
        <begin position="1"/>
        <end position="11"/>
    </location>
</feature>
<gene>
    <name evidence="2" type="ORF">EBM89_17675</name>
</gene>
<reference evidence="2 3" key="1">
    <citation type="submission" date="2018-10" db="EMBL/GenBank/DDBJ databases">
        <title>Isolation, diversity and antifungal activity of actinobacteria from wheat.</title>
        <authorList>
            <person name="Han C."/>
        </authorList>
    </citation>
    <scope>NUCLEOTIDE SEQUENCE [LARGE SCALE GENOMIC DNA]</scope>
    <source>
        <strain evidence="2 3">NEAU-YY56</strain>
    </source>
</reference>
<dbReference type="Proteomes" id="UP000269289">
    <property type="component" value="Unassembled WGS sequence"/>
</dbReference>
<comment type="caution">
    <text evidence="2">The sequence shown here is derived from an EMBL/GenBank/DDBJ whole genome shotgun (WGS) entry which is preliminary data.</text>
</comment>
<feature type="region of interest" description="Disordered" evidence="1">
    <location>
        <begin position="1"/>
        <end position="22"/>
    </location>
</feature>
<evidence type="ECO:0000313" key="2">
    <source>
        <dbReference type="EMBL" id="RMI04780.1"/>
    </source>
</evidence>
<keyword evidence="3" id="KW-1185">Reference proteome</keyword>
<dbReference type="AlphaFoldDB" id="A0A3M2IYQ1"/>
<protein>
    <submittedName>
        <fullName evidence="2">Uncharacterized protein</fullName>
    </submittedName>
</protein>
<accession>A0A3M2IYQ1</accession>
<dbReference type="RefSeq" id="WP_122150952.1">
    <property type="nucleotide sequence ID" value="NZ_RFFI01000131.1"/>
</dbReference>
<proteinExistence type="predicted"/>
<sequence>MTFEDVEIEDPDPTHDGPPPRRRRAVVTALLVGVPVLAVTAVLGARALSGTDVDIDAVNVRVSALAEESFEASGASTLVGGIGGPGGGTGGTAAAPPGSDTMDVTVFCSSVESRPAELVVRSAGEVVGVVTAACGDAADPDADPVMTVLPDVPVTGRWSFDLEPETTAAMAVVAG</sequence>
<name>A0A3M2IYQ1_9CELL</name>
<dbReference type="EMBL" id="RFFI01000131">
    <property type="protein sequence ID" value="RMI04780.1"/>
    <property type="molecule type" value="Genomic_DNA"/>
</dbReference>
<organism evidence="2 3">
    <name type="scientific">Cellulomonas triticagri</name>
    <dbReference type="NCBI Taxonomy" id="2483352"/>
    <lineage>
        <taxon>Bacteria</taxon>
        <taxon>Bacillati</taxon>
        <taxon>Actinomycetota</taxon>
        <taxon>Actinomycetes</taxon>
        <taxon>Micrococcales</taxon>
        <taxon>Cellulomonadaceae</taxon>
        <taxon>Cellulomonas</taxon>
    </lineage>
</organism>
<evidence type="ECO:0000313" key="3">
    <source>
        <dbReference type="Proteomes" id="UP000269289"/>
    </source>
</evidence>